<proteinExistence type="inferred from homology"/>
<dbReference type="PANTHER" id="PTHR37479:SF1">
    <property type="entry name" value="CELL DIVISION PROTEIN FTSL"/>
    <property type="match status" value="1"/>
</dbReference>
<comment type="similarity">
    <text evidence="8">Belongs to the FtsL family.</text>
</comment>
<evidence type="ECO:0000256" key="7">
    <source>
        <dbReference type="ARBA" id="ARBA00023306"/>
    </source>
</evidence>
<dbReference type="RefSeq" id="WP_089702973.1">
    <property type="nucleotide sequence ID" value="NZ_FNII01000003.1"/>
</dbReference>
<feature type="transmembrane region" description="Helical" evidence="8">
    <location>
        <begin position="26"/>
        <end position="46"/>
    </location>
</feature>
<evidence type="ECO:0000256" key="3">
    <source>
        <dbReference type="ARBA" id="ARBA00022618"/>
    </source>
</evidence>
<dbReference type="GO" id="GO:0005886">
    <property type="term" value="C:plasma membrane"/>
    <property type="evidence" value="ECO:0007669"/>
    <property type="project" value="UniProtKB-SubCell"/>
</dbReference>
<dbReference type="HAMAP" id="MF_00910">
    <property type="entry name" value="FtsL"/>
    <property type="match status" value="1"/>
</dbReference>
<keyword evidence="8" id="KW-0997">Cell inner membrane</keyword>
<dbReference type="GO" id="GO:0032153">
    <property type="term" value="C:cell division site"/>
    <property type="evidence" value="ECO:0007669"/>
    <property type="project" value="UniProtKB-UniRule"/>
</dbReference>
<dbReference type="STRING" id="416873.SAMN04487951_103156"/>
<dbReference type="NCBIfam" id="TIGR02209">
    <property type="entry name" value="ftsL_broad"/>
    <property type="match status" value="1"/>
</dbReference>
<evidence type="ECO:0000256" key="2">
    <source>
        <dbReference type="ARBA" id="ARBA00022475"/>
    </source>
</evidence>
<dbReference type="PANTHER" id="PTHR37479">
    <property type="entry name" value="CELL DIVISION PROTEIN FTSL"/>
    <property type="match status" value="1"/>
</dbReference>
<evidence type="ECO:0000256" key="8">
    <source>
        <dbReference type="HAMAP-Rule" id="MF_00910"/>
    </source>
</evidence>
<evidence type="ECO:0000256" key="10">
    <source>
        <dbReference type="SAM" id="Coils"/>
    </source>
</evidence>
<evidence type="ECO:0000256" key="5">
    <source>
        <dbReference type="ARBA" id="ARBA00022989"/>
    </source>
</evidence>
<comment type="function">
    <text evidence="8">Essential cell division protein. May link together the upstream cell division proteins, which are predominantly cytoplasmic, with the downstream cell division proteins, which are predominantly periplasmic.</text>
</comment>
<evidence type="ECO:0000256" key="4">
    <source>
        <dbReference type="ARBA" id="ARBA00022692"/>
    </source>
</evidence>
<protein>
    <recommendedName>
        <fullName evidence="8 9">Cell division protein FtsL</fullName>
    </recommendedName>
</protein>
<keyword evidence="10" id="KW-0175">Coiled coil</keyword>
<organism evidence="11 12">
    <name type="scientific">Vreelandella arcis</name>
    <dbReference type="NCBI Taxonomy" id="416873"/>
    <lineage>
        <taxon>Bacteria</taxon>
        <taxon>Pseudomonadati</taxon>
        <taxon>Pseudomonadota</taxon>
        <taxon>Gammaproteobacteria</taxon>
        <taxon>Oceanospirillales</taxon>
        <taxon>Halomonadaceae</taxon>
        <taxon>Vreelandella</taxon>
    </lineage>
</organism>
<evidence type="ECO:0000256" key="6">
    <source>
        <dbReference type="ARBA" id="ARBA00023136"/>
    </source>
</evidence>
<comment type="subcellular location">
    <subcellularLocation>
        <location evidence="8">Cell inner membrane</location>
        <topology evidence="8">Single-pass type II membrane protein</topology>
    </subcellularLocation>
    <subcellularLocation>
        <location evidence="1">Cell membrane</location>
        <topology evidence="1">Single-pass type II membrane protein</topology>
    </subcellularLocation>
    <text evidence="8">Localizes to the division septum where it forms a ring structure.</text>
</comment>
<keyword evidence="6 8" id="KW-0472">Membrane</keyword>
<dbReference type="Proteomes" id="UP000199677">
    <property type="component" value="Unassembled WGS sequence"/>
</dbReference>
<dbReference type="InterPro" id="IPR011922">
    <property type="entry name" value="Cell_div_FtsL"/>
</dbReference>
<keyword evidence="12" id="KW-1185">Reference proteome</keyword>
<gene>
    <name evidence="8" type="primary">ftsL</name>
    <name evidence="11" type="ORF">SAMN04487951_103156</name>
</gene>
<keyword evidence="7 8" id="KW-0131">Cell cycle</keyword>
<name>A0A1G9ZM00_9GAMM</name>
<evidence type="ECO:0000313" key="11">
    <source>
        <dbReference type="EMBL" id="SDN21656.1"/>
    </source>
</evidence>
<keyword evidence="5 8" id="KW-1133">Transmembrane helix</keyword>
<dbReference type="AlphaFoldDB" id="A0A1G9ZM00"/>
<evidence type="ECO:0000313" key="12">
    <source>
        <dbReference type="Proteomes" id="UP000199677"/>
    </source>
</evidence>
<dbReference type="OrthoDB" id="5298556at2"/>
<dbReference type="Pfam" id="PF04999">
    <property type="entry name" value="FtsL"/>
    <property type="match status" value="1"/>
</dbReference>
<reference evidence="12" key="1">
    <citation type="submission" date="2016-10" db="EMBL/GenBank/DDBJ databases">
        <authorList>
            <person name="Varghese N."/>
            <person name="Submissions S."/>
        </authorList>
    </citation>
    <scope>NUCLEOTIDE SEQUENCE [LARGE SCALE GENOMIC DNA]</scope>
    <source>
        <strain evidence="12">CGMCC 1.6494</strain>
    </source>
</reference>
<keyword evidence="3 8" id="KW-0132">Cell division</keyword>
<sequence>MSMEQLGRWLSTLQVQWPFSLRLRPWPVVLSLIFLACLATAFLVVATTHATRVQYAQLQQLEQERRQLNTEWGQLLLEEGAWSTPARIEQIATQRLGMRIPDVHDVEVIRP</sequence>
<keyword evidence="4 8" id="KW-0812">Transmembrane</keyword>
<comment type="subunit">
    <text evidence="8">Part of a complex composed of FtsB, FtsL and FtsQ.</text>
</comment>
<keyword evidence="2 8" id="KW-1003">Cell membrane</keyword>
<evidence type="ECO:0000256" key="1">
    <source>
        <dbReference type="ARBA" id="ARBA00004401"/>
    </source>
</evidence>
<feature type="coiled-coil region" evidence="10">
    <location>
        <begin position="51"/>
        <end position="78"/>
    </location>
</feature>
<evidence type="ECO:0000256" key="9">
    <source>
        <dbReference type="NCBIfam" id="TIGR02209"/>
    </source>
</evidence>
<dbReference type="EMBL" id="FNII01000003">
    <property type="protein sequence ID" value="SDN21656.1"/>
    <property type="molecule type" value="Genomic_DNA"/>
</dbReference>
<dbReference type="GO" id="GO:0043093">
    <property type="term" value="P:FtsZ-dependent cytokinesis"/>
    <property type="evidence" value="ECO:0007669"/>
    <property type="project" value="UniProtKB-UniRule"/>
</dbReference>
<accession>A0A1G9ZM00</accession>